<gene>
    <name evidence="5" type="ORF">CU097_001444</name>
</gene>
<dbReference type="AlphaFoldDB" id="A0A367IKS3"/>
<feature type="compositionally biased region" description="Polar residues" evidence="3">
    <location>
        <begin position="131"/>
        <end position="147"/>
    </location>
</feature>
<dbReference type="InterPro" id="IPR051219">
    <property type="entry name" value="Heterochromatin_chromo-domain"/>
</dbReference>
<organism evidence="5 6">
    <name type="scientific">Rhizopus azygosporus</name>
    <name type="common">Rhizopus microsporus var. azygosporus</name>
    <dbReference type="NCBI Taxonomy" id="86630"/>
    <lineage>
        <taxon>Eukaryota</taxon>
        <taxon>Fungi</taxon>
        <taxon>Fungi incertae sedis</taxon>
        <taxon>Mucoromycota</taxon>
        <taxon>Mucoromycotina</taxon>
        <taxon>Mucoromycetes</taxon>
        <taxon>Mucorales</taxon>
        <taxon>Mucorineae</taxon>
        <taxon>Rhizopodaceae</taxon>
        <taxon>Rhizopus</taxon>
    </lineage>
</organism>
<evidence type="ECO:0000256" key="1">
    <source>
        <dbReference type="ARBA" id="ARBA00004123"/>
    </source>
</evidence>
<sequence>MVRLRNRASKLAPLYEGPYTVVRKNKGGSYELKDEQNELLHRNYTPSELKIVNIDESNIEDEYYEVENIRDHRGSPGNREYLVKWAGYGERANTWQKASDFTDPDIIQKYWDKQDALRRLEHEKAEMLINEASSVNKKTRTSTTARLSSEKATEKKENSQGEKRLLPTNMSREERLLKRRAMKK</sequence>
<dbReference type="Gene3D" id="2.40.50.40">
    <property type="match status" value="1"/>
</dbReference>
<feature type="domain" description="Chromo" evidence="4">
    <location>
        <begin position="64"/>
        <end position="122"/>
    </location>
</feature>
<dbReference type="GO" id="GO:0005634">
    <property type="term" value="C:nucleus"/>
    <property type="evidence" value="ECO:0007669"/>
    <property type="project" value="UniProtKB-SubCell"/>
</dbReference>
<keyword evidence="6" id="KW-1185">Reference proteome</keyword>
<proteinExistence type="predicted"/>
<comment type="subcellular location">
    <subcellularLocation>
        <location evidence="1">Nucleus</location>
    </subcellularLocation>
</comment>
<evidence type="ECO:0000259" key="4">
    <source>
        <dbReference type="PROSITE" id="PS50013"/>
    </source>
</evidence>
<dbReference type="InterPro" id="IPR023780">
    <property type="entry name" value="Chromo_domain"/>
</dbReference>
<keyword evidence="2" id="KW-0539">Nucleus</keyword>
<name>A0A367IKS3_RHIAZ</name>
<accession>A0A367IKS3</accession>
<comment type="caution">
    <text evidence="5">The sequence shown here is derived from an EMBL/GenBank/DDBJ whole genome shotgun (WGS) entry which is preliminary data.</text>
</comment>
<evidence type="ECO:0000256" key="3">
    <source>
        <dbReference type="SAM" id="MobiDB-lite"/>
    </source>
</evidence>
<dbReference type="InterPro" id="IPR000953">
    <property type="entry name" value="Chromo/chromo_shadow_dom"/>
</dbReference>
<feature type="compositionally biased region" description="Basic and acidic residues" evidence="3">
    <location>
        <begin position="148"/>
        <end position="176"/>
    </location>
</feature>
<dbReference type="PANTHER" id="PTHR22812">
    <property type="entry name" value="CHROMOBOX PROTEIN"/>
    <property type="match status" value="1"/>
</dbReference>
<dbReference type="EMBL" id="PJQL01005294">
    <property type="protein sequence ID" value="RCH78269.1"/>
    <property type="molecule type" value="Genomic_DNA"/>
</dbReference>
<dbReference type="STRING" id="86630.A0A367IKS3"/>
<dbReference type="Proteomes" id="UP000252139">
    <property type="component" value="Unassembled WGS sequence"/>
</dbReference>
<dbReference type="Pfam" id="PF00385">
    <property type="entry name" value="Chromo"/>
    <property type="match status" value="1"/>
</dbReference>
<evidence type="ECO:0000313" key="5">
    <source>
        <dbReference type="EMBL" id="RCH78269.1"/>
    </source>
</evidence>
<dbReference type="PROSITE" id="PS50013">
    <property type="entry name" value="CHROMO_2"/>
    <property type="match status" value="1"/>
</dbReference>
<dbReference type="SUPFAM" id="SSF54160">
    <property type="entry name" value="Chromo domain-like"/>
    <property type="match status" value="1"/>
</dbReference>
<evidence type="ECO:0000256" key="2">
    <source>
        <dbReference type="ARBA" id="ARBA00023242"/>
    </source>
</evidence>
<protein>
    <recommendedName>
        <fullName evidence="4">Chromo domain-containing protein</fullName>
    </recommendedName>
</protein>
<dbReference type="OrthoDB" id="2248925at2759"/>
<dbReference type="SMART" id="SM00298">
    <property type="entry name" value="CHROMO"/>
    <property type="match status" value="1"/>
</dbReference>
<feature type="region of interest" description="Disordered" evidence="3">
    <location>
        <begin position="131"/>
        <end position="184"/>
    </location>
</feature>
<reference evidence="5 6" key="1">
    <citation type="journal article" date="2018" name="G3 (Bethesda)">
        <title>Phylogenetic and Phylogenomic Definition of Rhizopus Species.</title>
        <authorList>
            <person name="Gryganskyi A.P."/>
            <person name="Golan J."/>
            <person name="Dolatabadi S."/>
            <person name="Mondo S."/>
            <person name="Robb S."/>
            <person name="Idnurm A."/>
            <person name="Muszewska A."/>
            <person name="Steczkiewicz K."/>
            <person name="Masonjones S."/>
            <person name="Liao H.L."/>
            <person name="Gajdeczka M.T."/>
            <person name="Anike F."/>
            <person name="Vuek A."/>
            <person name="Anishchenko I.M."/>
            <person name="Voigt K."/>
            <person name="de Hoog G.S."/>
            <person name="Smith M.E."/>
            <person name="Heitman J."/>
            <person name="Vilgalys R."/>
            <person name="Stajich J.E."/>
        </authorList>
    </citation>
    <scope>NUCLEOTIDE SEQUENCE [LARGE SCALE GENOMIC DNA]</scope>
    <source>
        <strain evidence="5 6">CBS 357.93</strain>
    </source>
</reference>
<dbReference type="InterPro" id="IPR016197">
    <property type="entry name" value="Chromo-like_dom_sf"/>
</dbReference>
<evidence type="ECO:0000313" key="6">
    <source>
        <dbReference type="Proteomes" id="UP000252139"/>
    </source>
</evidence>